<dbReference type="Pfam" id="PF00082">
    <property type="entry name" value="Peptidase_S8"/>
    <property type="match status" value="1"/>
</dbReference>
<feature type="active site" description="Charge relay system" evidence="5">
    <location>
        <position position="806"/>
    </location>
</feature>
<dbReference type="PROSITE" id="PS50088">
    <property type="entry name" value="ANK_REPEAT"/>
    <property type="match status" value="1"/>
</dbReference>
<evidence type="ECO:0000256" key="2">
    <source>
        <dbReference type="ARBA" id="ARBA00022801"/>
    </source>
</evidence>
<gene>
    <name evidence="8" type="ORF">Triagg1_6819</name>
</gene>
<dbReference type="InterPro" id="IPR036852">
    <property type="entry name" value="Peptidase_S8/S53_dom_sf"/>
</dbReference>
<dbReference type="SMART" id="SM00248">
    <property type="entry name" value="ANK"/>
    <property type="match status" value="1"/>
</dbReference>
<feature type="repeat" description="ANK" evidence="4">
    <location>
        <begin position="288"/>
        <end position="316"/>
    </location>
</feature>
<reference evidence="8" key="1">
    <citation type="submission" date="2023-11" db="EMBL/GenBank/DDBJ databases">
        <title>The genome sequences of three competitors of mushroom-forming fungi.</title>
        <authorList>
            <person name="Beijen E."/>
            <person name="Ohm R.A."/>
        </authorList>
    </citation>
    <scope>NUCLEOTIDE SEQUENCE</scope>
    <source>
        <strain evidence="8">CBS 100526</strain>
    </source>
</reference>
<proteinExistence type="inferred from homology"/>
<evidence type="ECO:0000256" key="6">
    <source>
        <dbReference type="SAM" id="MobiDB-lite"/>
    </source>
</evidence>
<dbReference type="PROSITE" id="PS50297">
    <property type="entry name" value="ANK_REP_REGION"/>
    <property type="match status" value="1"/>
</dbReference>
<dbReference type="SUPFAM" id="SSF52743">
    <property type="entry name" value="Subtilisin-like"/>
    <property type="match status" value="1"/>
</dbReference>
<dbReference type="InterPro" id="IPR036770">
    <property type="entry name" value="Ankyrin_rpt-contain_sf"/>
</dbReference>
<feature type="region of interest" description="Disordered" evidence="6">
    <location>
        <begin position="1"/>
        <end position="99"/>
    </location>
</feature>
<accession>A0AAE1M3F4</accession>
<organism evidence="8 9">
    <name type="scientific">Trichoderma aggressivum f. europaeum</name>
    <dbReference type="NCBI Taxonomy" id="173218"/>
    <lineage>
        <taxon>Eukaryota</taxon>
        <taxon>Fungi</taxon>
        <taxon>Dikarya</taxon>
        <taxon>Ascomycota</taxon>
        <taxon>Pezizomycotina</taxon>
        <taxon>Sordariomycetes</taxon>
        <taxon>Hypocreomycetidae</taxon>
        <taxon>Hypocreales</taxon>
        <taxon>Hypocreaceae</taxon>
        <taxon>Trichoderma</taxon>
    </lineage>
</organism>
<name>A0AAE1M3F4_9HYPO</name>
<dbReference type="InterPro" id="IPR000209">
    <property type="entry name" value="Peptidase_S8/S53_dom"/>
</dbReference>
<feature type="active site" description="Charge relay system" evidence="5">
    <location>
        <position position="1026"/>
    </location>
</feature>
<evidence type="ECO:0000256" key="5">
    <source>
        <dbReference type="PROSITE-ProRule" id="PRU01240"/>
    </source>
</evidence>
<dbReference type="InterPro" id="IPR002110">
    <property type="entry name" value="Ankyrin_rpt"/>
</dbReference>
<evidence type="ECO:0000313" key="9">
    <source>
        <dbReference type="Proteomes" id="UP001273209"/>
    </source>
</evidence>
<feature type="compositionally biased region" description="Acidic residues" evidence="6">
    <location>
        <begin position="46"/>
        <end position="78"/>
    </location>
</feature>
<evidence type="ECO:0000256" key="3">
    <source>
        <dbReference type="ARBA" id="ARBA00022825"/>
    </source>
</evidence>
<evidence type="ECO:0000313" key="8">
    <source>
        <dbReference type="EMBL" id="KAK4069689.1"/>
    </source>
</evidence>
<dbReference type="Proteomes" id="UP001273209">
    <property type="component" value="Unassembled WGS sequence"/>
</dbReference>
<dbReference type="RefSeq" id="XP_062754147.1">
    <property type="nucleotide sequence ID" value="XM_062901486.1"/>
</dbReference>
<dbReference type="GO" id="GO:0006508">
    <property type="term" value="P:proteolysis"/>
    <property type="evidence" value="ECO:0007669"/>
    <property type="project" value="UniProtKB-KW"/>
</dbReference>
<keyword evidence="4" id="KW-0040">ANK repeat</keyword>
<dbReference type="EMBL" id="JAWRVG010000028">
    <property type="protein sequence ID" value="KAK4069689.1"/>
    <property type="molecule type" value="Genomic_DNA"/>
</dbReference>
<feature type="compositionally biased region" description="Basic and acidic residues" evidence="6">
    <location>
        <begin position="85"/>
        <end position="99"/>
    </location>
</feature>
<dbReference type="PROSITE" id="PS51892">
    <property type="entry name" value="SUBTILASE"/>
    <property type="match status" value="1"/>
</dbReference>
<feature type="domain" description="Peptidase S8/S53" evidence="7">
    <location>
        <begin position="800"/>
        <end position="1041"/>
    </location>
</feature>
<evidence type="ECO:0000256" key="4">
    <source>
        <dbReference type="PROSITE-ProRule" id="PRU00023"/>
    </source>
</evidence>
<feature type="active site" description="Charge relay system" evidence="5">
    <location>
        <position position="849"/>
    </location>
</feature>
<keyword evidence="1 5" id="KW-0645">Protease</keyword>
<feature type="compositionally biased region" description="Acidic residues" evidence="6">
    <location>
        <begin position="24"/>
        <end position="33"/>
    </location>
</feature>
<sequence length="1175" mass="131847">MPPQGYDSDPKLHGTADQVCEGPENMEDSDDSLNDPTYSPNVVGEAGEDDSGSGSDSDLEEDQEEDEEDEEEEGDEYNIDGYSAFKRDEERKTREAEEALQRAKEKELALTKIEEEIRNAASNTKHLNEAEFLSLYGDSLDYIMPESANKRNVLHMLANNKFEDPSQFPDWIIHYIYRNHTNIPGNNMRNSLSSLLTDKSQGRPSLALARAIRWRNEPFISTILSLELQANDQSLKDSLKDSLGERFDTDTTSGNSIHWSIDQLKPDLTVQLIEKAAGDECLLAMDKKGYTPLHLAVQYPNCLKRVDVIKALLKYGDKALDLRCGEGLSVYKYYQKTKAAFQAQKQQAALSLKSKKSLGGSRDNSKKPLQKPAPLKIEREDQREKSSSSRLEDGKGGDGDNRQDAKPEEVALRHRGEGGEPVQPLQRKGSALKEASKESKTQQASKVPTKPKKGGTKRNANGKKVATLTKSSKEEKKAKEMEDDIEDEIKLQYLRSTFKQPKSDVKSINGFLYAEGNERPFSLTMLQGPPLVDEYVFTTVYNKEKFDQTLHHVAVRRIIFKQMKNQEVAGRTDMEILFKLLRDKGVRHIVKVIIFDLEAPPHSDESIERCLSGFKSIEILDWRKVDLCPETIFEACKNVVELHLWWSGNNGILMAWSAPGGLAKFPRLKEIYIHQTQYIESVERDKKNLQRFKERLGKERTASRPQEYRPEERLKLAKSGQTLPVTVLEMWPDISINDSDTSYAAHPSRSLATYRPQLNQTASRYRRHQWLEIMDKFAASIDLIDLAPVNPPDIFSPGDVRIALIDDGVEITNRNLTNRIYNGWTCDTGYEGDGLEGIPRPYTSSETQHGTFMASTICRICPKAKIFVFRLDVVSTPGKRAHFTAKSAADALELAIDPKRKFDIISMSWTIAKNDQNSVDLDRLQVALKKACDTNHVLLFCASPDGGEMAKAQAENFYPYGCNDAGLFKIAAATVDGIRIPMAGSHHDYSLPGHEVEDTNQSAANGVSDGQQIADHENSGLKTGSSIATALGAGLAALIIHCVRLGAAYMHSESHSSAAVTSNEGSKGTEATYSRLLGLEALDQIKRPAHMRRVFNRMISDNSSTDRFIEVWEFFAGCGDELKKQGRQIKTLKLNIEDAREMEAPDVDEMVKELQKKNDERMMEIVKLAFRFISI</sequence>
<protein>
    <recommendedName>
        <fullName evidence="7">Peptidase S8/S53 domain-containing protein</fullName>
    </recommendedName>
</protein>
<comment type="similarity">
    <text evidence="5">Belongs to the peptidase S8 family.</text>
</comment>
<keyword evidence="3 5" id="KW-0720">Serine protease</keyword>
<dbReference type="InterPro" id="IPR015500">
    <property type="entry name" value="Peptidase_S8_subtilisin-rel"/>
</dbReference>
<dbReference type="GO" id="GO:0004252">
    <property type="term" value="F:serine-type endopeptidase activity"/>
    <property type="evidence" value="ECO:0007669"/>
    <property type="project" value="UniProtKB-UniRule"/>
</dbReference>
<feature type="compositionally biased region" description="Basic and acidic residues" evidence="6">
    <location>
        <begin position="471"/>
        <end position="480"/>
    </location>
</feature>
<keyword evidence="9" id="KW-1185">Reference proteome</keyword>
<dbReference type="Gene3D" id="3.40.50.200">
    <property type="entry name" value="Peptidase S8/S53 domain"/>
    <property type="match status" value="1"/>
</dbReference>
<dbReference type="PRINTS" id="PR00723">
    <property type="entry name" value="SUBTILISIN"/>
</dbReference>
<dbReference type="GeneID" id="87921390"/>
<keyword evidence="2 5" id="KW-0378">Hydrolase</keyword>
<evidence type="ECO:0000256" key="1">
    <source>
        <dbReference type="ARBA" id="ARBA00022670"/>
    </source>
</evidence>
<feature type="compositionally biased region" description="Basic and acidic residues" evidence="6">
    <location>
        <begin position="376"/>
        <end position="418"/>
    </location>
</feature>
<evidence type="ECO:0000259" key="7">
    <source>
        <dbReference type="Pfam" id="PF00082"/>
    </source>
</evidence>
<feature type="region of interest" description="Disordered" evidence="6">
    <location>
        <begin position="352"/>
        <end position="481"/>
    </location>
</feature>
<dbReference type="Gene3D" id="1.25.40.20">
    <property type="entry name" value="Ankyrin repeat-containing domain"/>
    <property type="match status" value="1"/>
</dbReference>
<comment type="caution">
    <text evidence="8">The sequence shown here is derived from an EMBL/GenBank/DDBJ whole genome shotgun (WGS) entry which is preliminary data.</text>
</comment>
<dbReference type="AlphaFoldDB" id="A0AAE1M3F4"/>